<feature type="chain" id="PRO_5043417140" description="Secreted protein" evidence="1">
    <location>
        <begin position="18"/>
        <end position="113"/>
    </location>
</feature>
<keyword evidence="1" id="KW-0732">Signal</keyword>
<comment type="caution">
    <text evidence="2">The sequence shown here is derived from an EMBL/GenBank/DDBJ whole genome shotgun (WGS) entry which is preliminary data.</text>
</comment>
<keyword evidence="3" id="KW-1185">Reference proteome</keyword>
<evidence type="ECO:0008006" key="4">
    <source>
        <dbReference type="Google" id="ProtNLM"/>
    </source>
</evidence>
<proteinExistence type="predicted"/>
<sequence length="113" mass="13067">MALLFYVLISQLYFSVPLFFSTDDQALKCLLFNPLLCSSSPSCLPLQRLLSPPEEFRYRPAEVGWGSAVGRHGPEAWRWRLPADNDPGSAGHFVCAARVRRQACGRRWRWRWR</sequence>
<evidence type="ECO:0000256" key="1">
    <source>
        <dbReference type="SAM" id="SignalP"/>
    </source>
</evidence>
<evidence type="ECO:0000313" key="2">
    <source>
        <dbReference type="EMBL" id="KAG5280889.1"/>
    </source>
</evidence>
<dbReference type="Proteomes" id="UP000823561">
    <property type="component" value="Chromosome 5"/>
</dbReference>
<accession>A0AAV6H1G7</accession>
<protein>
    <recommendedName>
        <fullName evidence="4">Secreted protein</fullName>
    </recommendedName>
</protein>
<reference evidence="2" key="1">
    <citation type="submission" date="2020-10" db="EMBL/GenBank/DDBJ databases">
        <title>Chromosome-scale genome assembly of the Allis shad, Alosa alosa.</title>
        <authorList>
            <person name="Margot Z."/>
            <person name="Christophe K."/>
            <person name="Cabau C."/>
            <person name="Louis A."/>
            <person name="Berthelot C."/>
            <person name="Parey E."/>
            <person name="Roest Crollius H."/>
            <person name="Montfort J."/>
            <person name="Robinson-Rechavi M."/>
            <person name="Bucao C."/>
            <person name="Bouchez O."/>
            <person name="Gislard M."/>
            <person name="Lluch J."/>
            <person name="Milhes M."/>
            <person name="Lampietro C."/>
            <person name="Lopez Roques C."/>
            <person name="Donnadieu C."/>
            <person name="Braasch I."/>
            <person name="Desvignes T."/>
            <person name="Postlethwait J."/>
            <person name="Bobe J."/>
            <person name="Guiguen Y."/>
        </authorList>
    </citation>
    <scope>NUCLEOTIDE SEQUENCE</scope>
    <source>
        <strain evidence="2">M-15738</strain>
        <tissue evidence="2">Blood</tissue>
    </source>
</reference>
<name>A0AAV6H1G7_9TELE</name>
<gene>
    <name evidence="2" type="ORF">AALO_G00065140</name>
</gene>
<feature type="signal peptide" evidence="1">
    <location>
        <begin position="1"/>
        <end position="17"/>
    </location>
</feature>
<dbReference type="EMBL" id="JADWDJ010000005">
    <property type="protein sequence ID" value="KAG5280889.1"/>
    <property type="molecule type" value="Genomic_DNA"/>
</dbReference>
<feature type="non-terminal residue" evidence="2">
    <location>
        <position position="113"/>
    </location>
</feature>
<organism evidence="2 3">
    <name type="scientific">Alosa alosa</name>
    <name type="common">allis shad</name>
    <dbReference type="NCBI Taxonomy" id="278164"/>
    <lineage>
        <taxon>Eukaryota</taxon>
        <taxon>Metazoa</taxon>
        <taxon>Chordata</taxon>
        <taxon>Craniata</taxon>
        <taxon>Vertebrata</taxon>
        <taxon>Euteleostomi</taxon>
        <taxon>Actinopterygii</taxon>
        <taxon>Neopterygii</taxon>
        <taxon>Teleostei</taxon>
        <taxon>Clupei</taxon>
        <taxon>Clupeiformes</taxon>
        <taxon>Clupeoidei</taxon>
        <taxon>Clupeidae</taxon>
        <taxon>Alosa</taxon>
    </lineage>
</organism>
<evidence type="ECO:0000313" key="3">
    <source>
        <dbReference type="Proteomes" id="UP000823561"/>
    </source>
</evidence>
<dbReference type="AlphaFoldDB" id="A0AAV6H1G7"/>